<evidence type="ECO:0000313" key="2">
    <source>
        <dbReference type="Proteomes" id="UP000445309"/>
    </source>
</evidence>
<evidence type="ECO:0000313" key="1">
    <source>
        <dbReference type="EMBL" id="CAA7385730.1"/>
    </source>
</evidence>
<dbReference type="RefSeq" id="WP_262887554.1">
    <property type="nucleotide sequence ID" value="NZ_CACVBY010000001.1"/>
</dbReference>
<dbReference type="EMBL" id="CACVBY010000001">
    <property type="protein sequence ID" value="CAA7385730.1"/>
    <property type="molecule type" value="Genomic_DNA"/>
</dbReference>
<dbReference type="AlphaFoldDB" id="A0A6N4XQR1"/>
<keyword evidence="2" id="KW-1185">Reference proteome</keyword>
<gene>
    <name evidence="1" type="ORF">CHRY9393_00015</name>
</gene>
<organism evidence="1 2">
    <name type="scientific">Chryseobacterium fistulae</name>
    <dbReference type="NCBI Taxonomy" id="2675058"/>
    <lineage>
        <taxon>Bacteria</taxon>
        <taxon>Pseudomonadati</taxon>
        <taxon>Bacteroidota</taxon>
        <taxon>Flavobacteriia</taxon>
        <taxon>Flavobacteriales</taxon>
        <taxon>Weeksellaceae</taxon>
        <taxon>Chryseobacterium group</taxon>
        <taxon>Chryseobacterium</taxon>
    </lineage>
</organism>
<dbReference type="Proteomes" id="UP000445309">
    <property type="component" value="Unassembled WGS sequence"/>
</dbReference>
<accession>A0A6N4XQR1</accession>
<proteinExistence type="predicted"/>
<reference evidence="1 2" key="1">
    <citation type="submission" date="2020-01" db="EMBL/GenBank/DDBJ databases">
        <authorList>
            <person name="Rodrigo-Torres L."/>
            <person name="Arahal R. D."/>
            <person name="Lucena T."/>
        </authorList>
    </citation>
    <scope>NUCLEOTIDE SEQUENCE [LARGE SCALE GENOMIC DNA]</scope>
    <source>
        <strain evidence="1 2">CECT 9393</strain>
    </source>
</reference>
<sequence length="44" mass="5089">MKENHFLSFFVYDIITTQAMSNTISIIEIIIVELAEFSVKFAFS</sequence>
<protein>
    <submittedName>
        <fullName evidence="1">Uncharacterized protein</fullName>
    </submittedName>
</protein>
<name>A0A6N4XQR1_9FLAO</name>